<dbReference type="EMBL" id="CATOUU010000367">
    <property type="protein sequence ID" value="CAI9926365.1"/>
    <property type="molecule type" value="Genomic_DNA"/>
</dbReference>
<evidence type="ECO:0000313" key="1">
    <source>
        <dbReference type="EMBL" id="CAI9926365.1"/>
    </source>
</evidence>
<evidence type="ECO:0000313" key="3">
    <source>
        <dbReference type="Proteomes" id="UP001642409"/>
    </source>
</evidence>
<dbReference type="Proteomes" id="UP001642409">
    <property type="component" value="Unassembled WGS sequence"/>
</dbReference>
<name>A0AA86TS56_9EUKA</name>
<gene>
    <name evidence="1" type="ORF">HINF_LOCUS14010</name>
    <name evidence="2" type="ORF">HINF_LOCUS26869</name>
</gene>
<reference evidence="1" key="1">
    <citation type="submission" date="2023-06" db="EMBL/GenBank/DDBJ databases">
        <authorList>
            <person name="Kurt Z."/>
        </authorList>
    </citation>
    <scope>NUCLEOTIDE SEQUENCE</scope>
</reference>
<organism evidence="1">
    <name type="scientific">Hexamita inflata</name>
    <dbReference type="NCBI Taxonomy" id="28002"/>
    <lineage>
        <taxon>Eukaryota</taxon>
        <taxon>Metamonada</taxon>
        <taxon>Diplomonadida</taxon>
        <taxon>Hexamitidae</taxon>
        <taxon>Hexamitinae</taxon>
        <taxon>Hexamita</taxon>
    </lineage>
</organism>
<sequence>MTIQLSSTVQPQKAPNEAYMSCQSTATPKTNQLQESALKKQSSNSYMPHKMHRHQWTIFKDVSHGLKAIQMASKRHSIKLSLVQKTIYIYIYVLHQLQQIIGLAQSHIERYNTGEKQVILIPEQTQDLDVKHFSQTNLAVTIQLSLLKDKLYKIYQFYVKRKWSGQYLKYRIFIIKYKQTAKNICDQICNSFQYLRSEIYINVNKNQNYWQNSYKYSLQYDYYFSYNIKQKVNTVL</sequence>
<reference evidence="2 3" key="2">
    <citation type="submission" date="2024-07" db="EMBL/GenBank/DDBJ databases">
        <authorList>
            <person name="Akdeniz Z."/>
        </authorList>
    </citation>
    <scope>NUCLEOTIDE SEQUENCE [LARGE SCALE GENOMIC DNA]</scope>
</reference>
<dbReference type="AlphaFoldDB" id="A0AA86TS56"/>
<comment type="caution">
    <text evidence="1">The sequence shown here is derived from an EMBL/GenBank/DDBJ whole genome shotgun (WGS) entry which is preliminary data.</text>
</comment>
<dbReference type="EMBL" id="CAXDID020000082">
    <property type="protein sequence ID" value="CAL6019267.1"/>
    <property type="molecule type" value="Genomic_DNA"/>
</dbReference>
<accession>A0AA86TS56</accession>
<protein>
    <submittedName>
        <fullName evidence="2">Hypothetical_protein</fullName>
    </submittedName>
</protein>
<proteinExistence type="predicted"/>
<keyword evidence="3" id="KW-1185">Reference proteome</keyword>
<evidence type="ECO:0000313" key="2">
    <source>
        <dbReference type="EMBL" id="CAL6019267.1"/>
    </source>
</evidence>